<name>A0A1M7P9A6_9HYPH</name>
<dbReference type="PANTHER" id="PTHR36152:SF1">
    <property type="entry name" value="UBIQUITIN-LIKE DOMAIN-CONTAINING PROTEIN"/>
    <property type="match status" value="1"/>
</dbReference>
<accession>A0A1M7P9A6</accession>
<dbReference type="EMBL" id="FRBW01000006">
    <property type="protein sequence ID" value="SHN13344.1"/>
    <property type="molecule type" value="Genomic_DNA"/>
</dbReference>
<dbReference type="Proteomes" id="UP000186002">
    <property type="component" value="Unassembled WGS sequence"/>
</dbReference>
<gene>
    <name evidence="1" type="ORF">SAMN05444272_4235</name>
</gene>
<dbReference type="Gene3D" id="2.30.110.20">
    <property type="entry name" value="Hcp1-like"/>
    <property type="match status" value="1"/>
</dbReference>
<dbReference type="AlphaFoldDB" id="A0A1M7P9A6"/>
<dbReference type="STRING" id="735517.SAMN05444272_4235"/>
<dbReference type="InterPro" id="IPR036624">
    <property type="entry name" value="Hcp1-lik_sf"/>
</dbReference>
<keyword evidence="2" id="KW-1185">Reference proteome</keyword>
<reference evidence="1 2" key="1">
    <citation type="submission" date="2016-11" db="EMBL/GenBank/DDBJ databases">
        <authorList>
            <person name="Jaros S."/>
            <person name="Januszkiewicz K."/>
            <person name="Wedrychowicz H."/>
        </authorList>
    </citation>
    <scope>NUCLEOTIDE SEQUENCE [LARGE SCALE GENOMIC DNA]</scope>
    <source>
        <strain evidence="1 2">DSM 22153</strain>
    </source>
</reference>
<dbReference type="Pfam" id="PF05638">
    <property type="entry name" value="T6SS_HCP"/>
    <property type="match status" value="1"/>
</dbReference>
<dbReference type="InterPro" id="IPR053165">
    <property type="entry name" value="HSI-I_assembly_Hcp1"/>
</dbReference>
<evidence type="ECO:0000313" key="2">
    <source>
        <dbReference type="Proteomes" id="UP000186002"/>
    </source>
</evidence>
<organism evidence="1 2">
    <name type="scientific">Roseibium suaedae</name>
    <dbReference type="NCBI Taxonomy" id="735517"/>
    <lineage>
        <taxon>Bacteria</taxon>
        <taxon>Pseudomonadati</taxon>
        <taxon>Pseudomonadota</taxon>
        <taxon>Alphaproteobacteria</taxon>
        <taxon>Hyphomicrobiales</taxon>
        <taxon>Stappiaceae</taxon>
        <taxon>Roseibium</taxon>
    </lineage>
</organism>
<sequence length="181" mass="19548">MAFDAFLYFKDSKFKVVGETTDKDMGGSKNAFELRSFEFGAETNVNIGSDTSGAGAAGKTTFKDFQITKRTDTASCALFSGLCAGEHFDEAIIELRRSGGAAGKSGKTFMTISFKMVMVKDMGWSGSEGDDVLEETIVFEYGAIKIEYSIQSKDGSLKKAPGNQGEAKWSRVLNIADYAVN</sequence>
<dbReference type="RefSeq" id="WP_073015361.1">
    <property type="nucleotide sequence ID" value="NZ_FRBW01000006.1"/>
</dbReference>
<proteinExistence type="predicted"/>
<evidence type="ECO:0000313" key="1">
    <source>
        <dbReference type="EMBL" id="SHN13344.1"/>
    </source>
</evidence>
<protein>
    <submittedName>
        <fullName evidence="1">Type VI secretion system secreted protein Hcp</fullName>
    </submittedName>
</protein>
<dbReference type="SUPFAM" id="SSF141452">
    <property type="entry name" value="Hcp1-like"/>
    <property type="match status" value="1"/>
</dbReference>
<dbReference type="InterPro" id="IPR008514">
    <property type="entry name" value="T6SS_Hcp"/>
</dbReference>
<dbReference type="PANTHER" id="PTHR36152">
    <property type="entry name" value="CYTOPLASMIC PROTEIN-RELATED"/>
    <property type="match status" value="1"/>
</dbReference>
<dbReference type="OrthoDB" id="8351963at2"/>